<keyword evidence="2" id="KW-1185">Reference proteome</keyword>
<sequence>MPHIYRIDSRINIVRKLIEPFQLQLNEIVESVKIQGNEYWDMLYADDAEHFVGTVFIILQNYINSSISDLYPELEKIHLKYLIGTKIENTQSTKIQLIVSIANYYKHRDLPSVLHKYTSNTLNDLGIEYKYFYDEQNDKYFHEVGSNSPVFTGFTKLSDSWNFNDVIDAVSLWRENMWEIEENK</sequence>
<dbReference type="Proteomes" id="UP000199604">
    <property type="component" value="Unassembled WGS sequence"/>
</dbReference>
<reference evidence="2" key="1">
    <citation type="submission" date="2016-10" db="EMBL/GenBank/DDBJ databases">
        <authorList>
            <person name="Varghese N."/>
            <person name="Submissions S."/>
        </authorList>
    </citation>
    <scope>NUCLEOTIDE SEQUENCE [LARGE SCALE GENOMIC DNA]</scope>
    <source>
        <strain evidence="2">DSM 21789</strain>
    </source>
</reference>
<organism evidence="1 2">
    <name type="scientific">Flavobacterium swingsii</name>
    <dbReference type="NCBI Taxonomy" id="498292"/>
    <lineage>
        <taxon>Bacteria</taxon>
        <taxon>Pseudomonadati</taxon>
        <taxon>Bacteroidota</taxon>
        <taxon>Flavobacteriia</taxon>
        <taxon>Flavobacteriales</taxon>
        <taxon>Flavobacteriaceae</taxon>
        <taxon>Flavobacterium</taxon>
    </lineage>
</organism>
<dbReference type="RefSeq" id="WP_091477392.1">
    <property type="nucleotide sequence ID" value="NZ_FOJT01000006.1"/>
</dbReference>
<name>A0A1I0ZNX5_9FLAO</name>
<dbReference type="AlphaFoldDB" id="A0A1I0ZNX5"/>
<dbReference type="OrthoDB" id="1367171at2"/>
<gene>
    <name evidence="1" type="ORF">SAMN05660845_2331</name>
</gene>
<evidence type="ECO:0000313" key="1">
    <source>
        <dbReference type="EMBL" id="SFB27355.1"/>
    </source>
</evidence>
<protein>
    <submittedName>
        <fullName evidence="1">Uncharacterized protein</fullName>
    </submittedName>
</protein>
<proteinExistence type="predicted"/>
<accession>A0A1I0ZNX5</accession>
<dbReference type="EMBL" id="FOJT01000006">
    <property type="protein sequence ID" value="SFB27355.1"/>
    <property type="molecule type" value="Genomic_DNA"/>
</dbReference>
<evidence type="ECO:0000313" key="2">
    <source>
        <dbReference type="Proteomes" id="UP000199604"/>
    </source>
</evidence>